<feature type="domain" description="MULE transposase" evidence="1">
    <location>
        <begin position="27"/>
        <end position="124"/>
    </location>
</feature>
<keyword evidence="3" id="KW-1185">Reference proteome</keyword>
<evidence type="ECO:0000313" key="2">
    <source>
        <dbReference type="EMBL" id="TKR82525.1"/>
    </source>
</evidence>
<dbReference type="OrthoDB" id="5862121at2759"/>
<reference evidence="2 3" key="1">
    <citation type="journal article" date="2015" name="Genome Biol.">
        <title>Comparative genomics of Steinernema reveals deeply conserved gene regulatory networks.</title>
        <authorList>
            <person name="Dillman A.R."/>
            <person name="Macchietto M."/>
            <person name="Porter C.F."/>
            <person name="Rogers A."/>
            <person name="Williams B."/>
            <person name="Antoshechkin I."/>
            <person name="Lee M.M."/>
            <person name="Goodwin Z."/>
            <person name="Lu X."/>
            <person name="Lewis E.E."/>
            <person name="Goodrich-Blair H."/>
            <person name="Stock S.P."/>
            <person name="Adams B.J."/>
            <person name="Sternberg P.W."/>
            <person name="Mortazavi A."/>
        </authorList>
    </citation>
    <scope>NUCLEOTIDE SEQUENCE [LARGE SCALE GENOMIC DNA]</scope>
    <source>
        <strain evidence="2 3">ALL</strain>
    </source>
</reference>
<gene>
    <name evidence="2" type="ORF">L596_016239</name>
</gene>
<dbReference type="Pfam" id="PF10551">
    <property type="entry name" value="MULE"/>
    <property type="match status" value="1"/>
</dbReference>
<comment type="caution">
    <text evidence="2">The sequence shown here is derived from an EMBL/GenBank/DDBJ whole genome shotgun (WGS) entry which is preliminary data.</text>
</comment>
<organism evidence="2 3">
    <name type="scientific">Steinernema carpocapsae</name>
    <name type="common">Entomopathogenic nematode</name>
    <dbReference type="NCBI Taxonomy" id="34508"/>
    <lineage>
        <taxon>Eukaryota</taxon>
        <taxon>Metazoa</taxon>
        <taxon>Ecdysozoa</taxon>
        <taxon>Nematoda</taxon>
        <taxon>Chromadorea</taxon>
        <taxon>Rhabditida</taxon>
        <taxon>Tylenchina</taxon>
        <taxon>Panagrolaimomorpha</taxon>
        <taxon>Strongyloidoidea</taxon>
        <taxon>Steinernematidae</taxon>
        <taxon>Steinernema</taxon>
    </lineage>
</organism>
<dbReference type="EMBL" id="AZBU02000004">
    <property type="protein sequence ID" value="TKR82525.1"/>
    <property type="molecule type" value="Genomic_DNA"/>
</dbReference>
<dbReference type="AlphaFoldDB" id="A0A4V6A3C0"/>
<dbReference type="InterPro" id="IPR018289">
    <property type="entry name" value="MULE_transposase_dom"/>
</dbReference>
<sequence>MLRHASSEVAVFVSPYGAALLKRCVHIVLDGTFAYAPQGVVQIYRVFGIIGGEANPFALALMTGKHQSNYDIVFENVRGALDQTVGALKIKFAHFDCERAAINAFSVHFPEVAPKMCNFHIKSNINRKIQNLGLGNAYNSNSKIENIVRQLGALNLLPINLVESAFQKLFEALPSSDIDNDFPPGVCNSLRDLFAYYQNQWVRNSLGLNFVNIFDIGDGPRTTNHAESYHSSQRHYFRAPNMLLGEWLCAFQEKHHAEETRIRDIMQNRIEPRARHPTAIENDRKLNDAREALEFCLEINSNDSEAYWEGIVKYLTRAGAILGYSSSAHLNLSEDNSSV</sequence>
<proteinExistence type="predicted"/>
<dbReference type="STRING" id="34508.A0A4V6A3C0"/>
<name>A0A4V6A3C0_STECR</name>
<dbReference type="Proteomes" id="UP000298663">
    <property type="component" value="Unassembled WGS sequence"/>
</dbReference>
<evidence type="ECO:0000313" key="3">
    <source>
        <dbReference type="Proteomes" id="UP000298663"/>
    </source>
</evidence>
<reference evidence="2 3" key="2">
    <citation type="journal article" date="2019" name="G3 (Bethesda)">
        <title>Hybrid Assembly of the Genome of the Entomopathogenic Nematode Steinernema carpocapsae Identifies the X-Chromosome.</title>
        <authorList>
            <person name="Serra L."/>
            <person name="Macchietto M."/>
            <person name="Macias-Munoz A."/>
            <person name="McGill C.J."/>
            <person name="Rodriguez I.M."/>
            <person name="Rodriguez B."/>
            <person name="Murad R."/>
            <person name="Mortazavi A."/>
        </authorList>
    </citation>
    <scope>NUCLEOTIDE SEQUENCE [LARGE SCALE GENOMIC DNA]</scope>
    <source>
        <strain evidence="2 3">ALL</strain>
    </source>
</reference>
<protein>
    <recommendedName>
        <fullName evidence="1">MULE transposase domain-containing protein</fullName>
    </recommendedName>
</protein>
<accession>A0A4V6A3C0</accession>
<evidence type="ECO:0000259" key="1">
    <source>
        <dbReference type="Pfam" id="PF10551"/>
    </source>
</evidence>